<protein>
    <submittedName>
        <fullName evidence="10">4-amino-4-deoxy-L-arabinose transferase-like glycosyltransferase</fullName>
    </submittedName>
</protein>
<keyword evidence="7 8" id="KW-0472">Membrane</keyword>
<keyword evidence="11" id="KW-1185">Reference proteome</keyword>
<name>A0A7W5ZQG4_9BACT</name>
<dbReference type="InterPro" id="IPR038731">
    <property type="entry name" value="RgtA/B/C-like"/>
</dbReference>
<feature type="transmembrane region" description="Helical" evidence="8">
    <location>
        <begin position="162"/>
        <end position="194"/>
    </location>
</feature>
<feature type="transmembrane region" description="Helical" evidence="8">
    <location>
        <begin position="365"/>
        <end position="387"/>
    </location>
</feature>
<dbReference type="GO" id="GO:0009103">
    <property type="term" value="P:lipopolysaccharide biosynthetic process"/>
    <property type="evidence" value="ECO:0007669"/>
    <property type="project" value="UniProtKB-ARBA"/>
</dbReference>
<dbReference type="Proteomes" id="UP000541352">
    <property type="component" value="Unassembled WGS sequence"/>
</dbReference>
<evidence type="ECO:0000256" key="8">
    <source>
        <dbReference type="SAM" id="Phobius"/>
    </source>
</evidence>
<feature type="domain" description="Glycosyltransferase RgtA/B/C/D-like" evidence="9">
    <location>
        <begin position="63"/>
        <end position="193"/>
    </location>
</feature>
<dbReference type="EMBL" id="JACIBY010000021">
    <property type="protein sequence ID" value="MBB3841792.1"/>
    <property type="molecule type" value="Genomic_DNA"/>
</dbReference>
<dbReference type="AlphaFoldDB" id="A0A7W5ZQG4"/>
<comment type="caution">
    <text evidence="10">The sequence shown here is derived from an EMBL/GenBank/DDBJ whole genome shotgun (WGS) entry which is preliminary data.</text>
</comment>
<sequence length="574" mass="66043">MKNIKLENPWVIAFLAVAFFVPYLGQTHLFDWDEINFAESAREMLVSGNYLRVQVDFQPFWEKPPLFFWLQALSMKVFGINEFAARFPNVVVGVFTLLTFYFLGKRLVDARFGFLWALVYLGSVTPHLYFKSGIIDPWFNYFMFLSVVNFSFPDAKNIAKSFLLAGIFAGLAVWTKGPVGVGVPTLVLAALWVIQQVQKKNNQAAIGDYSIKNLLIYAITAGVFTIGWMLAIIMESGWATFVAFLQYLYRLGATSEADHGQPFYYHFVVVLIGCFPISVIGLKYVAVAFKPLIARWKPQVADKMTLPLPPFSLPMLCLFWVVMIVFSIVKTKIVHYSSMAYFPLSYLAALWLHQWLKGEIVWPRWMTVMVLFIGFILSLVLTLVPLIGMNPTAFIPYIDDKFAVANLQAPVEWAGNEWLWGVLYFGAICVALVRWKKQKQMAIRILFFSTSLLMFFYTANVVPKIEGYTQRTVIDFYEAKKGQDVYVWPIGNRSYAQFFYFKKPMGVRPEASDEEWLLNGPVDKPTFLIARIDRADAYRSNPNVEFLKEENGFVFFRRKPDYQKIAESLRKMEQ</sequence>
<dbReference type="GO" id="GO:0005886">
    <property type="term" value="C:plasma membrane"/>
    <property type="evidence" value="ECO:0007669"/>
    <property type="project" value="UniProtKB-SubCell"/>
</dbReference>
<evidence type="ECO:0000256" key="4">
    <source>
        <dbReference type="ARBA" id="ARBA00022679"/>
    </source>
</evidence>
<dbReference type="GO" id="GO:0016763">
    <property type="term" value="F:pentosyltransferase activity"/>
    <property type="evidence" value="ECO:0007669"/>
    <property type="project" value="TreeGrafter"/>
</dbReference>
<feature type="transmembrane region" description="Helical" evidence="8">
    <location>
        <begin position="83"/>
        <end position="103"/>
    </location>
</feature>
<dbReference type="PANTHER" id="PTHR33908">
    <property type="entry name" value="MANNOSYLTRANSFERASE YKCB-RELATED"/>
    <property type="match status" value="1"/>
</dbReference>
<feature type="transmembrane region" description="Helical" evidence="8">
    <location>
        <begin position="334"/>
        <end position="353"/>
    </location>
</feature>
<gene>
    <name evidence="10" type="ORF">FHS57_005821</name>
</gene>
<feature type="transmembrane region" description="Helical" evidence="8">
    <location>
        <begin position="306"/>
        <end position="328"/>
    </location>
</feature>
<feature type="transmembrane region" description="Helical" evidence="8">
    <location>
        <begin position="418"/>
        <end position="435"/>
    </location>
</feature>
<feature type="transmembrane region" description="Helical" evidence="8">
    <location>
        <begin position="263"/>
        <end position="285"/>
    </location>
</feature>
<dbReference type="PANTHER" id="PTHR33908:SF3">
    <property type="entry name" value="UNDECAPRENYL PHOSPHATE-ALPHA-4-AMINO-4-DEOXY-L-ARABINOSE ARABINOSYL TRANSFERASE"/>
    <property type="match status" value="1"/>
</dbReference>
<feature type="transmembrane region" description="Helical" evidence="8">
    <location>
        <begin position="110"/>
        <end position="130"/>
    </location>
</feature>
<evidence type="ECO:0000256" key="6">
    <source>
        <dbReference type="ARBA" id="ARBA00022989"/>
    </source>
</evidence>
<keyword evidence="4 10" id="KW-0808">Transferase</keyword>
<dbReference type="Pfam" id="PF13231">
    <property type="entry name" value="PMT_2"/>
    <property type="match status" value="1"/>
</dbReference>
<dbReference type="InterPro" id="IPR050297">
    <property type="entry name" value="LipidA_mod_glycosyltrf_83"/>
</dbReference>
<proteinExistence type="predicted"/>
<feature type="transmembrane region" description="Helical" evidence="8">
    <location>
        <begin position="7"/>
        <end position="25"/>
    </location>
</feature>
<evidence type="ECO:0000256" key="3">
    <source>
        <dbReference type="ARBA" id="ARBA00022676"/>
    </source>
</evidence>
<keyword evidence="3" id="KW-0328">Glycosyltransferase</keyword>
<reference evidence="10 11" key="1">
    <citation type="submission" date="2020-08" db="EMBL/GenBank/DDBJ databases">
        <title>Genomic Encyclopedia of Type Strains, Phase IV (KMG-IV): sequencing the most valuable type-strain genomes for metagenomic binning, comparative biology and taxonomic classification.</title>
        <authorList>
            <person name="Goeker M."/>
        </authorList>
    </citation>
    <scope>NUCLEOTIDE SEQUENCE [LARGE SCALE GENOMIC DNA]</scope>
    <source>
        <strain evidence="10 11">DSM 17976</strain>
    </source>
</reference>
<dbReference type="RefSeq" id="WP_183979692.1">
    <property type="nucleotide sequence ID" value="NZ_JACIBY010000021.1"/>
</dbReference>
<feature type="transmembrane region" description="Helical" evidence="8">
    <location>
        <begin position="442"/>
        <end position="462"/>
    </location>
</feature>
<evidence type="ECO:0000256" key="7">
    <source>
        <dbReference type="ARBA" id="ARBA00023136"/>
    </source>
</evidence>
<keyword evidence="6 8" id="KW-1133">Transmembrane helix</keyword>
<accession>A0A7W5ZQG4</accession>
<evidence type="ECO:0000256" key="2">
    <source>
        <dbReference type="ARBA" id="ARBA00022475"/>
    </source>
</evidence>
<evidence type="ECO:0000256" key="1">
    <source>
        <dbReference type="ARBA" id="ARBA00004651"/>
    </source>
</evidence>
<evidence type="ECO:0000256" key="5">
    <source>
        <dbReference type="ARBA" id="ARBA00022692"/>
    </source>
</evidence>
<keyword evidence="5 8" id="KW-0812">Transmembrane</keyword>
<evidence type="ECO:0000259" key="9">
    <source>
        <dbReference type="Pfam" id="PF13231"/>
    </source>
</evidence>
<feature type="transmembrane region" description="Helical" evidence="8">
    <location>
        <begin position="214"/>
        <end position="243"/>
    </location>
</feature>
<dbReference type="GO" id="GO:0010041">
    <property type="term" value="P:response to iron(III) ion"/>
    <property type="evidence" value="ECO:0007669"/>
    <property type="project" value="TreeGrafter"/>
</dbReference>
<evidence type="ECO:0000313" key="11">
    <source>
        <dbReference type="Proteomes" id="UP000541352"/>
    </source>
</evidence>
<keyword evidence="2" id="KW-1003">Cell membrane</keyword>
<organism evidence="10 11">
    <name type="scientific">Runella defluvii</name>
    <dbReference type="NCBI Taxonomy" id="370973"/>
    <lineage>
        <taxon>Bacteria</taxon>
        <taxon>Pseudomonadati</taxon>
        <taxon>Bacteroidota</taxon>
        <taxon>Cytophagia</taxon>
        <taxon>Cytophagales</taxon>
        <taxon>Spirosomataceae</taxon>
        <taxon>Runella</taxon>
    </lineage>
</organism>
<evidence type="ECO:0000313" key="10">
    <source>
        <dbReference type="EMBL" id="MBB3841792.1"/>
    </source>
</evidence>
<comment type="subcellular location">
    <subcellularLocation>
        <location evidence="1">Cell membrane</location>
        <topology evidence="1">Multi-pass membrane protein</topology>
    </subcellularLocation>
</comment>